<protein>
    <submittedName>
        <fullName evidence="11">Thyrotropin-releasing hormone receptor-like</fullName>
    </submittedName>
</protein>
<feature type="transmembrane region" description="Helical" evidence="8">
    <location>
        <begin position="228"/>
        <end position="249"/>
    </location>
</feature>
<dbReference type="InterPro" id="IPR017452">
    <property type="entry name" value="GPCR_Rhodpsn_7TM"/>
</dbReference>
<dbReference type="PRINTS" id="PR00237">
    <property type="entry name" value="GPCRRHODOPSN"/>
</dbReference>
<keyword evidence="6" id="KW-0675">Receptor</keyword>
<keyword evidence="2 8" id="KW-0812">Transmembrane</keyword>
<dbReference type="PANTHER" id="PTHR24243">
    <property type="entry name" value="G-PROTEIN COUPLED RECEPTOR"/>
    <property type="match status" value="1"/>
</dbReference>
<evidence type="ECO:0000256" key="2">
    <source>
        <dbReference type="ARBA" id="ARBA00022692"/>
    </source>
</evidence>
<evidence type="ECO:0000256" key="7">
    <source>
        <dbReference type="ARBA" id="ARBA00023224"/>
    </source>
</evidence>
<dbReference type="Pfam" id="PF00001">
    <property type="entry name" value="7tm_1"/>
    <property type="match status" value="2"/>
</dbReference>
<keyword evidence="7" id="KW-0807">Transducer</keyword>
<organism evidence="10 11">
    <name type="scientific">Acanthaster planci</name>
    <name type="common">Crown-of-thorns starfish</name>
    <dbReference type="NCBI Taxonomy" id="133434"/>
    <lineage>
        <taxon>Eukaryota</taxon>
        <taxon>Metazoa</taxon>
        <taxon>Echinodermata</taxon>
        <taxon>Eleutherozoa</taxon>
        <taxon>Asterozoa</taxon>
        <taxon>Asteroidea</taxon>
        <taxon>Valvatacea</taxon>
        <taxon>Valvatida</taxon>
        <taxon>Acanthasteridae</taxon>
        <taxon>Acanthaster</taxon>
    </lineage>
</organism>
<name>A0A8B7Y6E4_ACAPL</name>
<evidence type="ECO:0000256" key="8">
    <source>
        <dbReference type="SAM" id="Phobius"/>
    </source>
</evidence>
<evidence type="ECO:0000256" key="3">
    <source>
        <dbReference type="ARBA" id="ARBA00022989"/>
    </source>
</evidence>
<evidence type="ECO:0000256" key="1">
    <source>
        <dbReference type="ARBA" id="ARBA00004141"/>
    </source>
</evidence>
<evidence type="ECO:0000256" key="6">
    <source>
        <dbReference type="ARBA" id="ARBA00023170"/>
    </source>
</evidence>
<dbReference type="SUPFAM" id="SSF81321">
    <property type="entry name" value="Family A G protein-coupled receptor-like"/>
    <property type="match status" value="1"/>
</dbReference>
<feature type="transmembrane region" description="Helical" evidence="8">
    <location>
        <begin position="167"/>
        <end position="192"/>
    </location>
</feature>
<dbReference type="CDD" id="cd00637">
    <property type="entry name" value="7tm_classA_rhodopsin-like"/>
    <property type="match status" value="1"/>
</dbReference>
<reference evidence="11" key="1">
    <citation type="submission" date="2025-08" db="UniProtKB">
        <authorList>
            <consortium name="RefSeq"/>
        </authorList>
    </citation>
    <scope>IDENTIFICATION</scope>
</reference>
<keyword evidence="5 8" id="KW-0472">Membrane</keyword>
<feature type="transmembrane region" description="Helical" evidence="8">
    <location>
        <begin position="35"/>
        <end position="59"/>
    </location>
</feature>
<feature type="transmembrane region" description="Helical" evidence="8">
    <location>
        <begin position="71"/>
        <end position="88"/>
    </location>
</feature>
<dbReference type="GO" id="GO:0004930">
    <property type="term" value="F:G protein-coupled receptor activity"/>
    <property type="evidence" value="ECO:0007669"/>
    <property type="project" value="UniProtKB-KW"/>
</dbReference>
<accession>A0A8B7Y6E4</accession>
<proteinExistence type="predicted"/>
<dbReference type="OrthoDB" id="5952950at2759"/>
<dbReference type="InterPro" id="IPR000276">
    <property type="entry name" value="GPCR_Rhodpsn"/>
</dbReference>
<feature type="transmembrane region" description="Helical" evidence="8">
    <location>
        <begin position="320"/>
        <end position="343"/>
    </location>
</feature>
<evidence type="ECO:0000256" key="5">
    <source>
        <dbReference type="ARBA" id="ARBA00023136"/>
    </source>
</evidence>
<dbReference type="PROSITE" id="PS50262">
    <property type="entry name" value="G_PROTEIN_RECEP_F1_2"/>
    <property type="match status" value="1"/>
</dbReference>
<comment type="subcellular location">
    <subcellularLocation>
        <location evidence="1">Membrane</location>
        <topology evidence="1">Multi-pass membrane protein</topology>
    </subcellularLocation>
</comment>
<dbReference type="GO" id="GO:0005886">
    <property type="term" value="C:plasma membrane"/>
    <property type="evidence" value="ECO:0007669"/>
    <property type="project" value="TreeGrafter"/>
</dbReference>
<gene>
    <name evidence="11" type="primary">LOC110977896</name>
</gene>
<dbReference type="GeneID" id="110977896"/>
<dbReference type="Gene3D" id="1.20.1070.10">
    <property type="entry name" value="Rhodopsin 7-helix transmembrane proteins"/>
    <property type="match status" value="1"/>
</dbReference>
<feature type="domain" description="G-protein coupled receptors family 1 profile" evidence="9">
    <location>
        <begin position="51"/>
        <end position="340"/>
    </location>
</feature>
<dbReference type="OMA" id="CIVWPEY"/>
<evidence type="ECO:0000313" key="10">
    <source>
        <dbReference type="Proteomes" id="UP000694845"/>
    </source>
</evidence>
<dbReference type="PANTHER" id="PTHR24243:SF208">
    <property type="entry name" value="PYROKININ-1 RECEPTOR"/>
    <property type="match status" value="1"/>
</dbReference>
<dbReference type="Proteomes" id="UP000694845">
    <property type="component" value="Unplaced"/>
</dbReference>
<keyword evidence="10" id="KW-1185">Reference proteome</keyword>
<dbReference type="AlphaFoldDB" id="A0A8B7Y6E4"/>
<evidence type="ECO:0000313" key="11">
    <source>
        <dbReference type="RefSeq" id="XP_022088122.1"/>
    </source>
</evidence>
<evidence type="ECO:0000259" key="9">
    <source>
        <dbReference type="PROSITE" id="PS50262"/>
    </source>
</evidence>
<sequence length="366" mass="41452">MESIASTCDVFNTLNLTAVERGVLSALFYNFFDRVVIVCVQPVIVALGLLTNGSFLFVVARVPRMWTVTNLYLVQLAVADVMFLVLTETQRIVYFQASPLILDMSVVGFAGSVTLYFFVQFLHTATMILVTVVALEKYFAIFKPFLLRASWVRGNRKRAVKMSIGTWILAALLVSLVGPWHNGFVLTCIVWPEYSSFDGVPDRVYTLKDNSEDMSTYELVTMPQRDSLVYTITFIVIASVNSVVFVRIIRALKLRVVPIGQQNAVLEARITRTRNQVTWMLVINGVLFFVLMAPSKIYALARTISRGSGHEVLDNLQRSYVTNTFSILTYLNSAVNPIIYSAVSLRYRRACRRAFTVRQRRITFLK</sequence>
<dbReference type="RefSeq" id="XP_022088122.1">
    <property type="nucleotide sequence ID" value="XM_022232430.1"/>
</dbReference>
<keyword evidence="4" id="KW-0297">G-protein coupled receptor</keyword>
<dbReference type="KEGG" id="aplc:110977896"/>
<evidence type="ECO:0000256" key="4">
    <source>
        <dbReference type="ARBA" id="ARBA00023040"/>
    </source>
</evidence>
<feature type="transmembrane region" description="Helical" evidence="8">
    <location>
        <begin position="279"/>
        <end position="300"/>
    </location>
</feature>
<keyword evidence="3 8" id="KW-1133">Transmembrane helix</keyword>